<dbReference type="Gene3D" id="2.60.120.10">
    <property type="entry name" value="Jelly Rolls"/>
    <property type="match status" value="1"/>
</dbReference>
<reference evidence="1 2" key="1">
    <citation type="submission" date="2019-02" db="EMBL/GenBank/DDBJ databases">
        <title>Prokaryotic population dynamics and viral predation in marine succession experiment using metagenomics: the confinement effect.</title>
        <authorList>
            <person name="Haro-Moreno J.M."/>
            <person name="Rodriguez-Valera F."/>
            <person name="Lopez-Perez M."/>
        </authorList>
    </citation>
    <scope>NUCLEOTIDE SEQUENCE [LARGE SCALE GENOMIC DNA]</scope>
    <source>
        <strain evidence="1">MED-G170</strain>
    </source>
</reference>
<dbReference type="EMBL" id="SHBP01000001">
    <property type="protein sequence ID" value="RZO23060.1"/>
    <property type="molecule type" value="Genomic_DNA"/>
</dbReference>
<dbReference type="AlphaFoldDB" id="A0A520MPE4"/>
<evidence type="ECO:0008006" key="3">
    <source>
        <dbReference type="Google" id="ProtNLM"/>
    </source>
</evidence>
<dbReference type="InterPro" id="IPR011051">
    <property type="entry name" value="RmlC_Cupin_sf"/>
</dbReference>
<name>A0A520MPE4_9GAMM</name>
<proteinExistence type="predicted"/>
<sequence length="150" mass="16990">MNLLNNENLKWRRYTEGDAFDYPIDYSDAVLDVREDGRLEILVKWEPNCYCHFHRHTAETSSLVLEGELLVTDIDIETGKEIGQRVRVAGDFVHKQPGDVHMEQGGANGALVLFNIYAPSEEGKLVESLKKDGSVISSSTIEKILRKRTQ</sequence>
<accession>A0A520MPE4</accession>
<gene>
    <name evidence="1" type="ORF">EVB03_01485</name>
</gene>
<comment type="caution">
    <text evidence="1">The sequence shown here is derived from an EMBL/GenBank/DDBJ whole genome shotgun (WGS) entry which is preliminary data.</text>
</comment>
<organism evidence="1 2">
    <name type="scientific">SAR92 clade bacterium</name>
    <dbReference type="NCBI Taxonomy" id="2315479"/>
    <lineage>
        <taxon>Bacteria</taxon>
        <taxon>Pseudomonadati</taxon>
        <taxon>Pseudomonadota</taxon>
        <taxon>Gammaproteobacteria</taxon>
        <taxon>Cellvibrionales</taxon>
        <taxon>Porticoccaceae</taxon>
        <taxon>SAR92 clade</taxon>
    </lineage>
</organism>
<dbReference type="InterPro" id="IPR014710">
    <property type="entry name" value="RmlC-like_jellyroll"/>
</dbReference>
<evidence type="ECO:0000313" key="1">
    <source>
        <dbReference type="EMBL" id="RZO23060.1"/>
    </source>
</evidence>
<dbReference type="SUPFAM" id="SSF51182">
    <property type="entry name" value="RmlC-like cupins"/>
    <property type="match status" value="1"/>
</dbReference>
<protein>
    <recommendedName>
        <fullName evidence="3">Cupin domain-containing protein</fullName>
    </recommendedName>
</protein>
<dbReference type="Proteomes" id="UP000315889">
    <property type="component" value="Unassembled WGS sequence"/>
</dbReference>
<evidence type="ECO:0000313" key="2">
    <source>
        <dbReference type="Proteomes" id="UP000315889"/>
    </source>
</evidence>